<dbReference type="GO" id="GO:0005794">
    <property type="term" value="C:Golgi apparatus"/>
    <property type="evidence" value="ECO:0007669"/>
    <property type="project" value="TreeGrafter"/>
</dbReference>
<dbReference type="EMBL" id="BLLF01000045">
    <property type="protein sequence ID" value="GFH06581.1"/>
    <property type="molecule type" value="Genomic_DNA"/>
</dbReference>
<gene>
    <name evidence="2" type="ORF">HaLaN_01235</name>
</gene>
<accession>A0A699YB72</accession>
<feature type="domain" description="TATA element modulatory factor 1 TATA binding" evidence="1">
    <location>
        <begin position="1"/>
        <end position="61"/>
    </location>
</feature>
<dbReference type="InterPro" id="IPR022091">
    <property type="entry name" value="TMF_TATA-bd"/>
</dbReference>
<dbReference type="GO" id="GO:0005783">
    <property type="term" value="C:endoplasmic reticulum"/>
    <property type="evidence" value="ECO:0007669"/>
    <property type="project" value="TreeGrafter"/>
</dbReference>
<dbReference type="PANTHER" id="PTHR46515">
    <property type="entry name" value="TATA ELEMENT MODULATORY FACTOR TMF1"/>
    <property type="match status" value="1"/>
</dbReference>
<evidence type="ECO:0000313" key="2">
    <source>
        <dbReference type="EMBL" id="GFH06581.1"/>
    </source>
</evidence>
<organism evidence="2 3">
    <name type="scientific">Haematococcus lacustris</name>
    <name type="common">Green alga</name>
    <name type="synonym">Haematococcus pluvialis</name>
    <dbReference type="NCBI Taxonomy" id="44745"/>
    <lineage>
        <taxon>Eukaryota</taxon>
        <taxon>Viridiplantae</taxon>
        <taxon>Chlorophyta</taxon>
        <taxon>core chlorophytes</taxon>
        <taxon>Chlorophyceae</taxon>
        <taxon>CS clade</taxon>
        <taxon>Chlamydomonadales</taxon>
        <taxon>Haematococcaceae</taxon>
        <taxon>Haematococcus</taxon>
    </lineage>
</organism>
<keyword evidence="3" id="KW-1185">Reference proteome</keyword>
<comment type="caution">
    <text evidence="2">The sequence shown here is derived from an EMBL/GenBank/DDBJ whole genome shotgun (WGS) entry which is preliminary data.</text>
</comment>
<dbReference type="Proteomes" id="UP000485058">
    <property type="component" value="Unassembled WGS sequence"/>
</dbReference>
<protein>
    <submittedName>
        <fullName evidence="2">TMF_TATA_bd domain-containing protein</fullName>
    </submittedName>
</protein>
<feature type="non-terminal residue" evidence="2">
    <location>
        <position position="89"/>
    </location>
</feature>
<proteinExistence type="predicted"/>
<dbReference type="PANTHER" id="PTHR46515:SF1">
    <property type="entry name" value="TATA ELEMENT MODULATORY FACTOR"/>
    <property type="match status" value="1"/>
</dbReference>
<reference evidence="2 3" key="1">
    <citation type="submission" date="2020-02" db="EMBL/GenBank/DDBJ databases">
        <title>Draft genome sequence of Haematococcus lacustris strain NIES-144.</title>
        <authorList>
            <person name="Morimoto D."/>
            <person name="Nakagawa S."/>
            <person name="Yoshida T."/>
            <person name="Sawayama S."/>
        </authorList>
    </citation>
    <scope>NUCLEOTIDE SEQUENCE [LARGE SCALE GENOMIC DNA]</scope>
    <source>
        <strain evidence="2 3">NIES-144</strain>
    </source>
</reference>
<dbReference type="AlphaFoldDB" id="A0A699YB72"/>
<dbReference type="InterPro" id="IPR052602">
    <property type="entry name" value="Growth_transcription_reg"/>
</dbReference>
<name>A0A699YB72_HAELA</name>
<feature type="non-terminal residue" evidence="2">
    <location>
        <position position="1"/>
    </location>
</feature>
<dbReference type="Pfam" id="PF12325">
    <property type="entry name" value="TMF_TATA_bd"/>
    <property type="match status" value="1"/>
</dbReference>
<sequence>MQQVAGMQAEVAGARQLQKALAQVQTRCDVALELLGERNERIEQLEDDIADMRSIFHSQLELVVDQLNRAQQQPAAVMQQAAAPGAQHG</sequence>
<evidence type="ECO:0000259" key="1">
    <source>
        <dbReference type="Pfam" id="PF12325"/>
    </source>
</evidence>
<evidence type="ECO:0000313" key="3">
    <source>
        <dbReference type="Proteomes" id="UP000485058"/>
    </source>
</evidence>